<dbReference type="AlphaFoldDB" id="A0A7V5PPP0"/>
<dbReference type="EMBL" id="DROD01000320">
    <property type="protein sequence ID" value="HHJ52475.1"/>
    <property type="molecule type" value="Genomic_DNA"/>
</dbReference>
<dbReference type="Gene3D" id="3.40.830.10">
    <property type="entry name" value="LigB-like"/>
    <property type="match status" value="1"/>
</dbReference>
<dbReference type="InterPro" id="IPR002737">
    <property type="entry name" value="MEMO1_fam"/>
</dbReference>
<evidence type="ECO:0000313" key="3">
    <source>
        <dbReference type="EMBL" id="HHJ52475.1"/>
    </source>
</evidence>
<comment type="similarity">
    <text evidence="1 2">Belongs to the MEMO1 family.</text>
</comment>
<reference evidence="3" key="1">
    <citation type="journal article" date="2020" name="mSystems">
        <title>Genome- and Community-Level Interaction Insights into Carbon Utilization and Element Cycling Functions of Hydrothermarchaeota in Hydrothermal Sediment.</title>
        <authorList>
            <person name="Zhou Z."/>
            <person name="Liu Y."/>
            <person name="Xu W."/>
            <person name="Pan J."/>
            <person name="Luo Z.H."/>
            <person name="Li M."/>
        </authorList>
    </citation>
    <scope>NUCLEOTIDE SEQUENCE [LARGE SCALE GENOMIC DNA]</scope>
    <source>
        <strain evidence="3">HyVt-527</strain>
    </source>
</reference>
<dbReference type="NCBIfam" id="TIGR04336">
    <property type="entry name" value="AmmeMemoSam_B"/>
    <property type="match status" value="1"/>
</dbReference>
<dbReference type="CDD" id="cd07361">
    <property type="entry name" value="MEMO_like"/>
    <property type="match status" value="1"/>
</dbReference>
<dbReference type="SUPFAM" id="SSF53213">
    <property type="entry name" value="LigB-like"/>
    <property type="match status" value="1"/>
</dbReference>
<dbReference type="Proteomes" id="UP000886124">
    <property type="component" value="Unassembled WGS sequence"/>
</dbReference>
<comment type="caution">
    <text evidence="3">The sequence shown here is derived from an EMBL/GenBank/DDBJ whole genome shotgun (WGS) entry which is preliminary data.</text>
</comment>
<evidence type="ECO:0000256" key="1">
    <source>
        <dbReference type="ARBA" id="ARBA00006315"/>
    </source>
</evidence>
<accession>A0A7V5PPP0</accession>
<dbReference type="PANTHER" id="PTHR11060:SF0">
    <property type="entry name" value="PROTEIN MEMO1"/>
    <property type="match status" value="1"/>
</dbReference>
<evidence type="ECO:0000256" key="2">
    <source>
        <dbReference type="HAMAP-Rule" id="MF_00055"/>
    </source>
</evidence>
<dbReference type="HAMAP" id="MF_00055">
    <property type="entry name" value="MEMO1"/>
    <property type="match status" value="1"/>
</dbReference>
<dbReference type="Pfam" id="PF01875">
    <property type="entry name" value="Memo"/>
    <property type="match status" value="1"/>
</dbReference>
<organism evidence="3">
    <name type="scientific">Caldithrix abyssi</name>
    <dbReference type="NCBI Taxonomy" id="187145"/>
    <lineage>
        <taxon>Bacteria</taxon>
        <taxon>Pseudomonadati</taxon>
        <taxon>Calditrichota</taxon>
        <taxon>Calditrichia</taxon>
        <taxon>Calditrichales</taxon>
        <taxon>Calditrichaceae</taxon>
        <taxon>Caldithrix</taxon>
    </lineage>
</organism>
<gene>
    <name evidence="3" type="primary">amrB</name>
    <name evidence="3" type="ORF">ENJ89_04720</name>
</gene>
<proteinExistence type="inferred from homology"/>
<name>A0A7V5PPP0_CALAY</name>
<dbReference type="PANTHER" id="PTHR11060">
    <property type="entry name" value="PROTEIN MEMO1"/>
    <property type="match status" value="1"/>
</dbReference>
<protein>
    <recommendedName>
        <fullName evidence="2">MEMO1 family protein ENJ89_04720</fullName>
    </recommendedName>
</protein>
<sequence>MSIKIRQPAVAGLFYSSQKETLQREVAMYLENSPSLDDIQTIFGLVAPHAGYMYSGGVAARAYRQIVDREYEVVVVISPSHRVYFEEVSVYHGKAYSTPLGEIPVDTELAQAIAGEDSRLIYSGIGHDIDEHALEVQLPFLQHTLEDFKLIPIVMGDQNDENVQALSDALAKHLKGRKALIVASSDLSHYYSYDKAVLLDGVVVEDINNFDDKKLAHDLKNGVCEMCGGGPVLATMKACRALGASKSKVILYRNSGDVTGDRSQVVGYLAALFYS</sequence>